<proteinExistence type="predicted"/>
<accession>A0A7G3KIP4</accession>
<evidence type="ECO:0000313" key="2">
    <source>
        <dbReference type="EMBL" id="QED43053.1"/>
    </source>
</evidence>
<feature type="compositionally biased region" description="Basic residues" evidence="1">
    <location>
        <begin position="73"/>
        <end position="82"/>
    </location>
</feature>
<feature type="region of interest" description="Disordered" evidence="1">
    <location>
        <begin position="43"/>
        <end position="97"/>
    </location>
</feature>
<evidence type="ECO:0000256" key="1">
    <source>
        <dbReference type="SAM" id="MobiDB-lite"/>
    </source>
</evidence>
<organism evidence="2">
    <name type="scientific">Entomophthora narnavirus A</name>
    <dbReference type="NCBI Taxonomy" id="2592620"/>
    <lineage>
        <taxon>Viruses</taxon>
        <taxon>Riboviria</taxon>
        <taxon>Orthornavirae</taxon>
        <taxon>Lenarviricota</taxon>
        <taxon>Amabiliviricetes</taxon>
        <taxon>Wolframvirales</taxon>
        <taxon>Narnaviridae</taxon>
    </lineage>
</organism>
<protein>
    <submittedName>
        <fullName evidence="2">RdRp</fullName>
    </submittedName>
</protein>
<sequence length="914" mass="99568">MGSSKKTARETHVSNVSLHALLRNPRVGGSWSKDVSLYLAPARRSGVQGESGERGLPSRTGLATHANLEHRGASRRGQGHAKRGPEPRRKAPKGGYTRQRVCWSREFKSSGRKLEAGWNALTAALAACHPAALRFDLSVRADRDRVGALKRLAVACVRRLDRGVGELMAELKSLATTFRTASIRQVPYSWDTCPAGLRRHLEAALRGFRLTTETLDQLSFLGRALPPGDSTVEERALRVHRDVITSDPAPIPPGILKAAEAFACTWALTYLHRGGRLAHPKTMESSTITSRRREGGVAADLCMKSMDLDPLPETVQAEVRRQVLELEGPLPSECDLSAAFRTTALRDWAVTTLTEPGYVPTHKVLPIPEAGWKCRIATVPELPASVAGGLCRSYLLPALRRTPECADVLRGEEDKAARRVAASRRPIEGDWIVSSDLTAASDTLAFGLLQALVRGLALSGRLPPWVVRSLEVLVGPQRLTYPDGETVITARGTLMGLGHTWSLLSLSHLFWLEAAHASVPRPVSEQVRLTAAVCGDDLVVRAPLGWIRRYEEVASLTGAQFSQTKHFVAKRRFVFLEELYTLRGTQQAASTVLGPTSRGGRLVRAWPAPGTRPPKVRVTRLRTYASGTVKSTAIPLAGLVAGDVMTHQVMADSVPLWSKIGLAVESLASTRERALRVRRVTRHLYPALPSWLLRHGIRPTLPRALGGGGLLPNSGNCMRLGRLPRRVAKMVTAVTVGRCPRTAARLSRIYLPLSRRATNFAEAKVHTDIRFKRVGAVLSRSGREPWNGKGVRLGTLTEAPEQAALAIARELSMVLLPEPKKGGSSHNAALSPFQVGKQFLLALTKALRRWPGAKPVSARAPRKSVSDRTRAVEEAFVWWAPSHRIPEEGFGGWGLAPAAQRVLKDSLGWSAPSP</sequence>
<dbReference type="EMBL" id="MK940812">
    <property type="protein sequence ID" value="QED43053.1"/>
    <property type="molecule type" value="Genomic_RNA"/>
</dbReference>
<name>A0A7G3KIP4_9VIRU</name>
<reference evidence="2" key="1">
    <citation type="submission" date="2019-05" db="EMBL/GenBank/DDBJ databases">
        <authorList>
            <person name="Jo Y."/>
            <person name="Cho W.K."/>
        </authorList>
    </citation>
    <scope>NUCLEOTIDE SEQUENCE</scope>
    <source>
        <strain evidence="2">Won</strain>
    </source>
</reference>